<dbReference type="VEuPathDB" id="FungiDB:CLCR_06739"/>
<keyword evidence="5" id="KW-0539">Nucleus</keyword>
<dbReference type="EMBL" id="LGRB01000010">
    <property type="protein sequence ID" value="OCT49937.1"/>
    <property type="molecule type" value="Genomic_DNA"/>
</dbReference>
<dbReference type="VEuPathDB" id="FungiDB:G647_08852"/>
<proteinExistence type="predicted"/>
<feature type="domain" description="Xylanolytic transcriptional activator regulatory" evidence="7">
    <location>
        <begin position="103"/>
        <end position="254"/>
    </location>
</feature>
<dbReference type="Proteomes" id="UP000094526">
    <property type="component" value="Unassembled WGS sequence"/>
</dbReference>
<dbReference type="GO" id="GO:0000976">
    <property type="term" value="F:transcription cis-regulatory region binding"/>
    <property type="evidence" value="ECO:0007669"/>
    <property type="project" value="TreeGrafter"/>
</dbReference>
<feature type="region of interest" description="Disordered" evidence="6">
    <location>
        <begin position="467"/>
        <end position="490"/>
    </location>
</feature>
<accession>A0A1C1CN61</accession>
<dbReference type="GO" id="GO:0008270">
    <property type="term" value="F:zinc ion binding"/>
    <property type="evidence" value="ECO:0007669"/>
    <property type="project" value="InterPro"/>
</dbReference>
<evidence type="ECO:0000313" key="9">
    <source>
        <dbReference type="Proteomes" id="UP000094526"/>
    </source>
</evidence>
<dbReference type="InterPro" id="IPR007219">
    <property type="entry name" value="XnlR_reg_dom"/>
</dbReference>
<evidence type="ECO:0000256" key="2">
    <source>
        <dbReference type="ARBA" id="ARBA00023015"/>
    </source>
</evidence>
<keyword evidence="2" id="KW-0805">Transcription regulation</keyword>
<dbReference type="GO" id="GO:0005634">
    <property type="term" value="C:nucleus"/>
    <property type="evidence" value="ECO:0007669"/>
    <property type="project" value="UniProtKB-SubCell"/>
</dbReference>
<protein>
    <submittedName>
        <fullName evidence="8">Putative trna processing endoribonuclease protein</fullName>
    </submittedName>
</protein>
<evidence type="ECO:0000256" key="1">
    <source>
        <dbReference type="ARBA" id="ARBA00004123"/>
    </source>
</evidence>
<dbReference type="InterPro" id="IPR051089">
    <property type="entry name" value="prtT"/>
</dbReference>
<organism evidence="8 9">
    <name type="scientific">Cladophialophora carrionii</name>
    <dbReference type="NCBI Taxonomy" id="86049"/>
    <lineage>
        <taxon>Eukaryota</taxon>
        <taxon>Fungi</taxon>
        <taxon>Dikarya</taxon>
        <taxon>Ascomycota</taxon>
        <taxon>Pezizomycotina</taxon>
        <taxon>Eurotiomycetes</taxon>
        <taxon>Chaetothyriomycetidae</taxon>
        <taxon>Chaetothyriales</taxon>
        <taxon>Herpotrichiellaceae</taxon>
        <taxon>Cladophialophora</taxon>
    </lineage>
</organism>
<sequence length="571" mass="64436">MQQATPPNESVGIRAPKACVPCAVAKVRCETDEGQIICKRDVSRLERKLDGVAAILAASDNVGLARASSGQTPPTIGGYIDQFLQSDDEAHLMLDIFRNELTPHFPFVVISPWVTSSDVRARKPFFFLTVMMITCRHDIPRQGAIAKAIREILSQRMLIKSEQSLDMLQGMLFYLAWYHTHLHLGTQLTNLLHLIMSLMIDLGLNRQTAPRRYAKPQREYFRMDGRGDNVAPRTLEERRTYLGCYCLTVVISMTARDFEPVRYTRYTEECCQLLSEAAEYPTDTYLVHVVRLLYLGDKVNRTFNQQEWDPSPTISVPVGAAVKSMEAELLKLKPSVLLLPPDTLQNVLLLMHYYGVETYLYEIALDEKVEASRYGSFSLTRLSLLFACLQSAKHFFDTFYALPSSTYFDLPYSTWTLVSHLNVVLSKLSLCAVDGWDHDYVSQTLNFHAVLDKLSAKVEEAIQMATTATTTTTSTRSPQENATTPNNNNALPRSVPLIFVTVETKIKEIKAVHDARKADLARRQSQHAPLPADQLQVADELATALPDDFAVMDSLDFFYFGDDALWAQNWP</sequence>
<evidence type="ECO:0000313" key="8">
    <source>
        <dbReference type="EMBL" id="OCT49937.1"/>
    </source>
</evidence>
<keyword evidence="4" id="KW-0804">Transcription</keyword>
<dbReference type="CDD" id="cd12148">
    <property type="entry name" value="fungal_TF_MHR"/>
    <property type="match status" value="1"/>
</dbReference>
<dbReference type="Pfam" id="PF04082">
    <property type="entry name" value="Fungal_trans"/>
    <property type="match status" value="1"/>
</dbReference>
<dbReference type="STRING" id="86049.A0A1C1CN61"/>
<evidence type="ECO:0000259" key="7">
    <source>
        <dbReference type="Pfam" id="PF04082"/>
    </source>
</evidence>
<evidence type="ECO:0000256" key="3">
    <source>
        <dbReference type="ARBA" id="ARBA00023125"/>
    </source>
</evidence>
<comment type="caution">
    <text evidence="8">The sequence shown here is derived from an EMBL/GenBank/DDBJ whole genome shotgun (WGS) entry which is preliminary data.</text>
</comment>
<dbReference type="GO" id="GO:0000981">
    <property type="term" value="F:DNA-binding transcription factor activity, RNA polymerase II-specific"/>
    <property type="evidence" value="ECO:0007669"/>
    <property type="project" value="TreeGrafter"/>
</dbReference>
<comment type="subcellular location">
    <subcellularLocation>
        <location evidence="1">Nucleus</location>
    </subcellularLocation>
</comment>
<gene>
    <name evidence="8" type="ORF">CLCR_06739</name>
</gene>
<dbReference type="AlphaFoldDB" id="A0A1C1CN61"/>
<evidence type="ECO:0000256" key="6">
    <source>
        <dbReference type="SAM" id="MobiDB-lite"/>
    </source>
</evidence>
<dbReference type="PANTHER" id="PTHR31845:SF10">
    <property type="entry name" value="ZN(II)2CYS6 TRANSCRIPTION FACTOR (EUROFUNG)"/>
    <property type="match status" value="1"/>
</dbReference>
<name>A0A1C1CN61_9EURO</name>
<evidence type="ECO:0000256" key="5">
    <source>
        <dbReference type="ARBA" id="ARBA00023242"/>
    </source>
</evidence>
<evidence type="ECO:0000256" key="4">
    <source>
        <dbReference type="ARBA" id="ARBA00023163"/>
    </source>
</evidence>
<dbReference type="PANTHER" id="PTHR31845">
    <property type="entry name" value="FINGER DOMAIN PROTEIN, PUTATIVE-RELATED"/>
    <property type="match status" value="1"/>
</dbReference>
<reference evidence="9" key="1">
    <citation type="submission" date="2015-07" db="EMBL/GenBank/DDBJ databases">
        <authorList>
            <person name="Teixeira M.M."/>
            <person name="Souza R.C."/>
            <person name="Almeida L.G."/>
            <person name="Vicente V.A."/>
            <person name="de Hoog S."/>
            <person name="Bocca A.L."/>
            <person name="de Almeida S.R."/>
            <person name="Vasconcelos A.T."/>
            <person name="Felipe M.S."/>
        </authorList>
    </citation>
    <scope>NUCLEOTIDE SEQUENCE [LARGE SCALE GENOMIC DNA]</scope>
    <source>
        <strain evidence="9">KSF</strain>
    </source>
</reference>
<keyword evidence="3" id="KW-0238">DNA-binding</keyword>
<dbReference type="OrthoDB" id="5226580at2759"/>
<dbReference type="GO" id="GO:0006351">
    <property type="term" value="P:DNA-templated transcription"/>
    <property type="evidence" value="ECO:0007669"/>
    <property type="project" value="InterPro"/>
</dbReference>
<keyword evidence="9" id="KW-1185">Reference proteome</keyword>